<accession>A0A392T292</accession>
<dbReference type="EMBL" id="LXQA010482012">
    <property type="protein sequence ID" value="MCI54604.1"/>
    <property type="molecule type" value="Genomic_DNA"/>
</dbReference>
<comment type="caution">
    <text evidence="1">The sequence shown here is derived from an EMBL/GenBank/DDBJ whole genome shotgun (WGS) entry which is preliminary data.</text>
</comment>
<dbReference type="Proteomes" id="UP000265520">
    <property type="component" value="Unassembled WGS sequence"/>
</dbReference>
<reference evidence="1 2" key="1">
    <citation type="journal article" date="2018" name="Front. Plant Sci.">
        <title>Red Clover (Trifolium pratense) and Zigzag Clover (T. medium) - A Picture of Genomic Similarities and Differences.</title>
        <authorList>
            <person name="Dluhosova J."/>
            <person name="Istvanek J."/>
            <person name="Nedelnik J."/>
            <person name="Repkova J."/>
        </authorList>
    </citation>
    <scope>NUCLEOTIDE SEQUENCE [LARGE SCALE GENOMIC DNA]</scope>
    <source>
        <strain evidence="2">cv. 10/8</strain>
        <tissue evidence="1">Leaf</tissue>
    </source>
</reference>
<organism evidence="1 2">
    <name type="scientific">Trifolium medium</name>
    <dbReference type="NCBI Taxonomy" id="97028"/>
    <lineage>
        <taxon>Eukaryota</taxon>
        <taxon>Viridiplantae</taxon>
        <taxon>Streptophyta</taxon>
        <taxon>Embryophyta</taxon>
        <taxon>Tracheophyta</taxon>
        <taxon>Spermatophyta</taxon>
        <taxon>Magnoliopsida</taxon>
        <taxon>eudicotyledons</taxon>
        <taxon>Gunneridae</taxon>
        <taxon>Pentapetalae</taxon>
        <taxon>rosids</taxon>
        <taxon>fabids</taxon>
        <taxon>Fabales</taxon>
        <taxon>Fabaceae</taxon>
        <taxon>Papilionoideae</taxon>
        <taxon>50 kb inversion clade</taxon>
        <taxon>NPAAA clade</taxon>
        <taxon>Hologalegina</taxon>
        <taxon>IRL clade</taxon>
        <taxon>Trifolieae</taxon>
        <taxon>Trifolium</taxon>
    </lineage>
</organism>
<proteinExistence type="predicted"/>
<keyword evidence="2" id="KW-1185">Reference proteome</keyword>
<evidence type="ECO:0000313" key="1">
    <source>
        <dbReference type="EMBL" id="MCI54604.1"/>
    </source>
</evidence>
<sequence length="58" mass="6503">VLRAFARRRSWQSPGDVRRQSSPVLAGIHQSLANFLFLSRCMSPGDARRDGLGQILFC</sequence>
<dbReference type="AlphaFoldDB" id="A0A392T292"/>
<protein>
    <submittedName>
        <fullName evidence="1">Uncharacterized protein</fullName>
    </submittedName>
</protein>
<name>A0A392T292_9FABA</name>
<feature type="non-terminal residue" evidence="1">
    <location>
        <position position="1"/>
    </location>
</feature>
<evidence type="ECO:0000313" key="2">
    <source>
        <dbReference type="Proteomes" id="UP000265520"/>
    </source>
</evidence>